<dbReference type="SUPFAM" id="SSF56672">
    <property type="entry name" value="DNA/RNA polymerases"/>
    <property type="match status" value="1"/>
</dbReference>
<dbReference type="EMBL" id="VIRB01000169">
    <property type="protein sequence ID" value="NDO72636.1"/>
    <property type="molecule type" value="Genomic_DNA"/>
</dbReference>
<dbReference type="CDD" id="cd00085">
    <property type="entry name" value="HNHc"/>
    <property type="match status" value="1"/>
</dbReference>
<dbReference type="InterPro" id="IPR030931">
    <property type="entry name" value="Group_II_RT_mat"/>
</dbReference>
<dbReference type="Proteomes" id="UP000474104">
    <property type="component" value="Unassembled WGS sequence"/>
</dbReference>
<dbReference type="InterPro" id="IPR043502">
    <property type="entry name" value="DNA/RNA_pol_sf"/>
</dbReference>
<dbReference type="EC" id="2.7.7.49" evidence="2"/>
<dbReference type="CDD" id="cd01651">
    <property type="entry name" value="RT_G2_intron"/>
    <property type="match status" value="1"/>
</dbReference>
<reference evidence="2 3" key="1">
    <citation type="submission" date="2019-07" db="EMBL/GenBank/DDBJ databases">
        <title>Draft genome sequences of 15 bacterial species constituting the stable defined intestinal microbiota of the GM15 gnotobiotic mouse model.</title>
        <authorList>
            <person name="Elie C."/>
            <person name="Mathieu A."/>
            <person name="Saliou A."/>
            <person name="Darnaud M."/>
            <person name="Leulier F."/>
            <person name="Tamellini A."/>
        </authorList>
    </citation>
    <scope>NUCLEOTIDE SEQUENCE [LARGE SCALE GENOMIC DNA]</scope>
    <source>
        <strain evidence="3">ASF 502</strain>
    </source>
</reference>
<dbReference type="InterPro" id="IPR000477">
    <property type="entry name" value="RT_dom"/>
</dbReference>
<dbReference type="RefSeq" id="WP_004083305.1">
    <property type="nucleotide sequence ID" value="NZ_VIRB01000169.1"/>
</dbReference>
<dbReference type="OrthoDB" id="9788687at2"/>
<dbReference type="NCBIfam" id="TIGR04416">
    <property type="entry name" value="group_II_RT_mat"/>
    <property type="match status" value="1"/>
</dbReference>
<gene>
    <name evidence="2" type="primary">ltrA</name>
    <name evidence="2" type="ORF">FMM80_30035</name>
</gene>
<dbReference type="SMART" id="SM00507">
    <property type="entry name" value="HNHc"/>
    <property type="match status" value="1"/>
</dbReference>
<evidence type="ECO:0000313" key="2">
    <source>
        <dbReference type="EMBL" id="NDO72636.1"/>
    </source>
</evidence>
<evidence type="ECO:0000313" key="3">
    <source>
        <dbReference type="Proteomes" id="UP000474104"/>
    </source>
</evidence>
<sequence>MVTGNKKPKQSKKPKKVNNLRYAEYYDMQETFDGLYAKAAKGEAFDSLMGLIFSKDNILLAYRNIKGNGGSVTPGTDGLTIRAVEKCTPEMLVQKVLNITKNYSPRAVRRKEIPKQSDPSKTRPLGIPCIWDRLIQQCILQVLEPICEAKFSENSYGFRPNRDCEQAIAASYRHMQQSHLHYVAEFDIKGFFDNVDHSKLIKQMWALGIRDKRLIYIVKRILKAPIQLENGTTVAPVKGTPQGGIISPLLANIVLNELDWWVESQWADNPMAVARGRNRQLGGNTVFDKSHGYRAMRTTRLKEMHIVRYADDFRIFCQNKDSAERTLIAVTKWLKERLRLDVSPEKTRVVNLNKHYSEFLGIKMRLTKKKNKLVVQSRVSEKAVKRIKTEAKQKIKNIARPPKGMTEARAILNYNAFVMGEHNYYQMATGVSLDFRDIGYEVTRTMKRLGDRLKKEPKDNIGGAVVDRYSSSKLMRYIKNLPVAPISYVRTKAPMCKKRSIQKYTPEGRAEIHENLGFDTKMLRALLRQEVHEQSAAYADNRLSLFCAQYGKCAVTGQVFESLGDIHCHHKLPKNRGGRDNYQNLIIVRESVHILIHVTSESTIAKHLSELSLNKRQLAKLNKLRKEAGNPPVSA</sequence>
<keyword evidence="2" id="KW-0808">Transferase</keyword>
<comment type="caution">
    <text evidence="2">The sequence shown here is derived from an EMBL/GenBank/DDBJ whole genome shotgun (WGS) entry which is preliminary data.</text>
</comment>
<dbReference type="PANTHER" id="PTHR34047:SF8">
    <property type="entry name" value="PROTEIN YKFC"/>
    <property type="match status" value="1"/>
</dbReference>
<accession>A0A9X5CHB5</accession>
<dbReference type="InterPro" id="IPR051083">
    <property type="entry name" value="GrpII_Intron_Splice-Mob/Def"/>
</dbReference>
<proteinExistence type="predicted"/>
<keyword evidence="2" id="KW-0548">Nucleotidyltransferase</keyword>
<dbReference type="PANTHER" id="PTHR34047">
    <property type="entry name" value="NUCLEAR INTRON MATURASE 1, MITOCHONDRIAL-RELATED"/>
    <property type="match status" value="1"/>
</dbReference>
<dbReference type="PROSITE" id="PS50878">
    <property type="entry name" value="RT_POL"/>
    <property type="match status" value="1"/>
</dbReference>
<feature type="domain" description="Reverse transcriptase" evidence="1">
    <location>
        <begin position="94"/>
        <end position="364"/>
    </location>
</feature>
<dbReference type="GO" id="GO:0003964">
    <property type="term" value="F:RNA-directed DNA polymerase activity"/>
    <property type="evidence" value="ECO:0007669"/>
    <property type="project" value="UniProtKB-KW"/>
</dbReference>
<keyword evidence="2" id="KW-0695">RNA-directed DNA polymerase</keyword>
<evidence type="ECO:0000259" key="1">
    <source>
        <dbReference type="PROSITE" id="PS50878"/>
    </source>
</evidence>
<protein>
    <submittedName>
        <fullName evidence="2">Group II intron reverse transcriptase/maturase</fullName>
        <ecNumber evidence="2">2.7.7.49</ecNumber>
    </submittedName>
</protein>
<dbReference type="AlphaFoldDB" id="A0A9X5CHB5"/>
<name>A0A9X5CHB5_9FIRM</name>
<dbReference type="InterPro" id="IPR003615">
    <property type="entry name" value="HNH_nuc"/>
</dbReference>
<dbReference type="Pfam" id="PF00078">
    <property type="entry name" value="RVT_1"/>
    <property type="match status" value="1"/>
</dbReference>
<organism evidence="2 3">
    <name type="scientific">Schaedlerella arabinosiphila</name>
    <dbReference type="NCBI Taxonomy" id="2044587"/>
    <lineage>
        <taxon>Bacteria</taxon>
        <taxon>Bacillati</taxon>
        <taxon>Bacillota</taxon>
        <taxon>Clostridia</taxon>
        <taxon>Lachnospirales</taxon>
        <taxon>Lachnospiraceae</taxon>
        <taxon>Schaedlerella</taxon>
    </lineage>
</organism>